<dbReference type="InterPro" id="IPR007877">
    <property type="entry name" value="DUF707"/>
</dbReference>
<evidence type="ECO:0000313" key="1">
    <source>
        <dbReference type="EMBL" id="KAL3824439.1"/>
    </source>
</evidence>
<proteinExistence type="predicted"/>
<dbReference type="AlphaFoldDB" id="A0ABD3SIP1"/>
<keyword evidence="2" id="KW-1185">Reference proteome</keyword>
<dbReference type="PANTHER" id="PTHR31210:SF43">
    <property type="entry name" value="STORAGE PROTEIN-RELATED"/>
    <property type="match status" value="1"/>
</dbReference>
<comment type="caution">
    <text evidence="1">The sequence shown here is derived from an EMBL/GenBank/DDBJ whole genome shotgun (WGS) entry which is preliminary data.</text>
</comment>
<accession>A0ABD3SIP1</accession>
<reference evidence="1 2" key="1">
    <citation type="submission" date="2024-12" db="EMBL/GenBank/DDBJ databases">
        <title>The unique morphological basis and parallel evolutionary history of personate flowers in Penstemon.</title>
        <authorList>
            <person name="Depatie T.H."/>
            <person name="Wessinger C.A."/>
        </authorList>
    </citation>
    <scope>NUCLEOTIDE SEQUENCE [LARGE SCALE GENOMIC DNA]</scope>
    <source>
        <strain evidence="1">WTNN_2</strain>
        <tissue evidence="1">Leaf</tissue>
    </source>
</reference>
<name>A0ABD3SIP1_9LAMI</name>
<protein>
    <submittedName>
        <fullName evidence="1">Uncharacterized protein</fullName>
    </submittedName>
</protein>
<dbReference type="Proteomes" id="UP001634393">
    <property type="component" value="Unassembled WGS sequence"/>
</dbReference>
<dbReference type="PANTHER" id="PTHR31210">
    <property type="entry name" value="OS06G0731900 PROTEIN"/>
    <property type="match status" value="1"/>
</dbReference>
<gene>
    <name evidence="1" type="ORF">ACJIZ3_020468</name>
</gene>
<dbReference type="EMBL" id="JBJXBP010000006">
    <property type="protein sequence ID" value="KAL3824439.1"/>
    <property type="molecule type" value="Genomic_DNA"/>
</dbReference>
<sequence length="258" mass="30497">MWRKCELHDPVRKPNYLLTLTVGIQQKDIVNKIVSKFSENFTIILFHYDGKTSEWDLFEWSQRAIHISTIKQAKWWYAKRFLHPDIVASYDYIFIWDEDLGVDHFNAEEYVKLVKKHGLEISQPAVTSDKGFTFDITRKRNNVEIHRRADIKECPNPSYPPCSGFIEIMAPVFSRKSWKCVWHIIQNDLVHGWGLDFAFHRCVEQKPVENIGVVDAQWIKHLVFIFGKRDKNKTSKAFKKQKSNTIPFTGELRMIRLQ</sequence>
<dbReference type="Pfam" id="PF05212">
    <property type="entry name" value="DUF707"/>
    <property type="match status" value="1"/>
</dbReference>
<evidence type="ECO:0000313" key="2">
    <source>
        <dbReference type="Proteomes" id="UP001634393"/>
    </source>
</evidence>
<organism evidence="1 2">
    <name type="scientific">Penstemon smallii</name>
    <dbReference type="NCBI Taxonomy" id="265156"/>
    <lineage>
        <taxon>Eukaryota</taxon>
        <taxon>Viridiplantae</taxon>
        <taxon>Streptophyta</taxon>
        <taxon>Embryophyta</taxon>
        <taxon>Tracheophyta</taxon>
        <taxon>Spermatophyta</taxon>
        <taxon>Magnoliopsida</taxon>
        <taxon>eudicotyledons</taxon>
        <taxon>Gunneridae</taxon>
        <taxon>Pentapetalae</taxon>
        <taxon>asterids</taxon>
        <taxon>lamiids</taxon>
        <taxon>Lamiales</taxon>
        <taxon>Plantaginaceae</taxon>
        <taxon>Cheloneae</taxon>
        <taxon>Penstemon</taxon>
    </lineage>
</organism>